<reference evidence="2" key="1">
    <citation type="submission" date="2018-07" db="EMBL/GenBank/DDBJ databases">
        <authorList>
            <person name="Quirk P.G."/>
            <person name="Krulwich T.A."/>
        </authorList>
    </citation>
    <scope>NUCLEOTIDE SEQUENCE [LARGE SCALE GENOMIC DNA]</scope>
</reference>
<dbReference type="Proteomes" id="UP000259812">
    <property type="component" value="Genome"/>
</dbReference>
<name>A0A346FC86_9CAUD</name>
<proteinExistence type="predicted"/>
<evidence type="ECO:0000313" key="1">
    <source>
        <dbReference type="EMBL" id="AXN53311.1"/>
    </source>
</evidence>
<dbReference type="GeneID" id="60320794"/>
<dbReference type="RefSeq" id="YP_009949390.1">
    <property type="nucleotide sequence ID" value="NC_051580.1"/>
</dbReference>
<dbReference type="InterPro" id="IPR055664">
    <property type="entry name" value="DUF7240"/>
</dbReference>
<evidence type="ECO:0000313" key="2">
    <source>
        <dbReference type="Proteomes" id="UP000259812"/>
    </source>
</evidence>
<sequence>MAAHNWRLVRSKVRDKGIAVPMSLPSMHDILDVAEEIAIEGEAQSARKPEEAKRAVERYFDRLYAPDSADAILVNGDGYRPPPPGFDEESQEASFDAFLAATR</sequence>
<gene>
    <name evidence="1" type="primary">39</name>
    <name evidence="1" type="ORF">PBI_THONKO_39</name>
</gene>
<dbReference type="EMBL" id="MH632120">
    <property type="protein sequence ID" value="AXN53311.1"/>
    <property type="molecule type" value="Genomic_DNA"/>
</dbReference>
<keyword evidence="2" id="KW-1185">Reference proteome</keyword>
<accession>A0A346FC86</accession>
<protein>
    <submittedName>
        <fullName evidence="1">Uncharacterized protein</fullName>
    </submittedName>
</protein>
<dbReference type="Pfam" id="PF23888">
    <property type="entry name" value="DUF7240"/>
    <property type="match status" value="1"/>
</dbReference>
<organism evidence="1 2">
    <name type="scientific">Mycobacterium phage Thonko</name>
    <dbReference type="NCBI Taxonomy" id="2282910"/>
    <lineage>
        <taxon>Viruses</taxon>
        <taxon>Duplodnaviria</taxon>
        <taxon>Heunggongvirae</taxon>
        <taxon>Uroviricota</taxon>
        <taxon>Caudoviricetes</taxon>
        <taxon>Bclasvirinae</taxon>
        <taxon>Thonkovirus</taxon>
        <taxon>Thonkovirus thonko</taxon>
    </lineage>
</organism>
<dbReference type="KEGG" id="vg:60320794"/>